<reference evidence="1" key="2">
    <citation type="submission" date="2015-06" db="EMBL/GenBank/DDBJ databases">
        <title>Environmentally co-occuring mercury resistance plasmids are genetically and phenotypically diverse and confer variable context-dependent fitness effects.</title>
        <authorList>
            <person name="Hall J.P.J."/>
            <person name="Harrison E."/>
            <person name="Lilley A.K."/>
            <person name="Paterson S."/>
            <person name="Spiers A.J."/>
            <person name="Brockhurst M.A."/>
        </authorList>
    </citation>
    <scope>NUCLEOTIDE SEQUENCE [LARGE SCALE GENOMIC DNA]</scope>
    <source>
        <strain evidence="1">SBW25</strain>
        <plasmid evidence="1">pQBR57</plasmid>
    </source>
</reference>
<name>A0A0G4E573_PSEFS</name>
<dbReference type="AlphaFoldDB" id="A0A0G4E573"/>
<organism evidence="1">
    <name type="scientific">Pseudomonas fluorescens (strain SBW25)</name>
    <dbReference type="NCBI Taxonomy" id="216595"/>
    <lineage>
        <taxon>Bacteria</taxon>
        <taxon>Pseudomonadati</taxon>
        <taxon>Pseudomonadota</taxon>
        <taxon>Gammaproteobacteria</taxon>
        <taxon>Pseudomonadales</taxon>
        <taxon>Pseudomonadaceae</taxon>
        <taxon>Pseudomonas</taxon>
    </lineage>
</organism>
<keyword evidence="1" id="KW-0614">Plasmid</keyword>
<reference evidence="1" key="1">
    <citation type="submission" date="2014-12" db="EMBL/GenBank/DDBJ databases">
        <authorList>
            <person name="Hall J."/>
        </authorList>
    </citation>
    <scope>NUCLEOTIDE SEQUENCE [LARGE SCALE GENOMIC DNA]</scope>
    <source>
        <strain evidence="1">SBW25</strain>
        <plasmid evidence="1">pQBR57</plasmid>
    </source>
</reference>
<gene>
    <name evidence="1" type="ORF">PQBR57_0422</name>
</gene>
<sequence length="37" mass="4086">MNALTLFTNAVDGRVIPLERINDKCAHASAYLGLIQR</sequence>
<geneLocation type="plasmid" evidence="1">
    <name>pQBR57</name>
</geneLocation>
<proteinExistence type="predicted"/>
<accession>A0A0G4E573</accession>
<dbReference type="EMBL" id="LN713926">
    <property type="protein sequence ID" value="CEK42375.1"/>
    <property type="molecule type" value="Genomic_DNA"/>
</dbReference>
<protein>
    <submittedName>
        <fullName evidence="1">Uncharacterized protein</fullName>
    </submittedName>
</protein>
<evidence type="ECO:0000313" key="1">
    <source>
        <dbReference type="EMBL" id="CEK42375.1"/>
    </source>
</evidence>